<dbReference type="SUPFAM" id="SSF53795">
    <property type="entry name" value="PEP carboxykinase-like"/>
    <property type="match status" value="1"/>
</dbReference>
<evidence type="ECO:0000313" key="1">
    <source>
        <dbReference type="EMBL" id="QCT06789.1"/>
    </source>
</evidence>
<evidence type="ECO:0000313" key="2">
    <source>
        <dbReference type="Proteomes" id="UP000301475"/>
    </source>
</evidence>
<accession>A0A4P8XXB0</accession>
<dbReference type="EMBL" id="CP039381">
    <property type="protein sequence ID" value="QCT06789.1"/>
    <property type="molecule type" value="Genomic_DNA"/>
</dbReference>
<protein>
    <recommendedName>
        <fullName evidence="3">SynChlorMet cassette protein ScmC</fullName>
    </recommendedName>
</protein>
<reference evidence="1 2" key="1">
    <citation type="submission" date="2019-04" db="EMBL/GenBank/DDBJ databases">
        <authorList>
            <person name="Embree M."/>
            <person name="Gaffney J.R."/>
        </authorList>
    </citation>
    <scope>NUCLEOTIDE SEQUENCE [LARGE SCALE GENOMIC DNA]</scope>
    <source>
        <strain evidence="1 2">JE7A12</strain>
    </source>
</reference>
<dbReference type="Proteomes" id="UP000301475">
    <property type="component" value="Chromosome"/>
</dbReference>
<organism evidence="1 2">
    <name type="scientific">Ruminococcus bovis</name>
    <dbReference type="NCBI Taxonomy" id="2564099"/>
    <lineage>
        <taxon>Bacteria</taxon>
        <taxon>Bacillati</taxon>
        <taxon>Bacillota</taxon>
        <taxon>Clostridia</taxon>
        <taxon>Eubacteriales</taxon>
        <taxon>Oscillospiraceae</taxon>
        <taxon>Ruminococcus</taxon>
    </lineage>
</organism>
<name>A0A4P8XXB0_9FIRM</name>
<evidence type="ECO:0008006" key="3">
    <source>
        <dbReference type="Google" id="ProtNLM"/>
    </source>
</evidence>
<dbReference type="RefSeq" id="WP_138156861.1">
    <property type="nucleotide sequence ID" value="NZ_CP039381.1"/>
</dbReference>
<dbReference type="AlphaFoldDB" id="A0A4P8XXB0"/>
<keyword evidence="2" id="KW-1185">Reference proteome</keyword>
<dbReference type="KEGG" id="ruj:E5Z56_05165"/>
<gene>
    <name evidence="1" type="ORF">E5Z56_05165</name>
</gene>
<proteinExistence type="predicted"/>
<sequence length="237" mass="26852">MPIYKIANINIKINPKSQYLSALLRDYETNENNFDFTVTVTENDIINEKKIAPNFPDFLYESSATLRNISKEIFNNYNGVLFHSVAIEYSGKAYIFTAKSGTGKTTHIMLWKKCLGDNVKIINGDKPFIRFIEDKPIVFGCPWQGKENLGENTSCELGGIFFLQRAKENSVEPLPKEKSLFPLLNACDFPKNSMGKIKAMDFIEKLTKNTPIFLLKCNMNDDACYTALSAIGEENEN</sequence>
<dbReference type="OrthoDB" id="384098at2"/>